<dbReference type="Gene3D" id="3.30.710.10">
    <property type="entry name" value="Potassium Channel Kv1.1, Chain A"/>
    <property type="match status" value="1"/>
</dbReference>
<dbReference type="EMBL" id="KL198057">
    <property type="protein sequence ID" value="KDQ11543.1"/>
    <property type="molecule type" value="Genomic_DNA"/>
</dbReference>
<dbReference type="InterPro" id="IPR039948">
    <property type="entry name" value="ELC1"/>
</dbReference>
<evidence type="ECO:0000256" key="4">
    <source>
        <dbReference type="ARBA" id="ARBA00023242"/>
    </source>
</evidence>
<dbReference type="OrthoDB" id="249087at2759"/>
<accession>A0A067M6Y3</accession>
<keyword evidence="4" id="KW-0539">Nucleus</keyword>
<dbReference type="FunCoup" id="A0A067M6Y3">
    <property type="interactions" value="318"/>
</dbReference>
<reference evidence="6" key="1">
    <citation type="journal article" date="2014" name="Proc. Natl. Acad. Sci. U.S.A.">
        <title>Extensive sampling of basidiomycete genomes demonstrates inadequacy of the white-rot/brown-rot paradigm for wood decay fungi.</title>
        <authorList>
            <person name="Riley R."/>
            <person name="Salamov A.A."/>
            <person name="Brown D.W."/>
            <person name="Nagy L.G."/>
            <person name="Floudas D."/>
            <person name="Held B.W."/>
            <person name="Levasseur A."/>
            <person name="Lombard V."/>
            <person name="Morin E."/>
            <person name="Otillar R."/>
            <person name="Lindquist E.A."/>
            <person name="Sun H."/>
            <person name="LaButti K.M."/>
            <person name="Schmutz J."/>
            <person name="Jabbour D."/>
            <person name="Luo H."/>
            <person name="Baker S.E."/>
            <person name="Pisabarro A.G."/>
            <person name="Walton J.D."/>
            <person name="Blanchette R.A."/>
            <person name="Henrissat B."/>
            <person name="Martin F."/>
            <person name="Cullen D."/>
            <person name="Hibbett D.S."/>
            <person name="Grigoriev I.V."/>
        </authorList>
    </citation>
    <scope>NUCLEOTIDE SEQUENCE [LARGE SCALE GENOMIC DNA]</scope>
    <source>
        <strain evidence="6">FD-172 SS1</strain>
    </source>
</reference>
<dbReference type="CDD" id="cd18321">
    <property type="entry name" value="BTB_POZ_EloC"/>
    <property type="match status" value="1"/>
</dbReference>
<comment type="similarity">
    <text evidence="2">Belongs to the SKP1 family.</text>
</comment>
<evidence type="ECO:0000256" key="1">
    <source>
        <dbReference type="ARBA" id="ARBA00004123"/>
    </source>
</evidence>
<evidence type="ECO:0000256" key="2">
    <source>
        <dbReference type="ARBA" id="ARBA00009993"/>
    </source>
</evidence>
<evidence type="ECO:0000256" key="3">
    <source>
        <dbReference type="ARBA" id="ARBA00021347"/>
    </source>
</evidence>
<dbReference type="SUPFAM" id="SSF54695">
    <property type="entry name" value="POZ domain"/>
    <property type="match status" value="1"/>
</dbReference>
<protein>
    <recommendedName>
        <fullName evidence="3">Elongin-C</fullName>
    </recommendedName>
</protein>
<sequence>MAEENTADTASAWVRINSVDGFSYLVQRNVALGSGTLKGMLSTDSNFMEATNNTCSLQERGAVVEKAVEYLAYKAQYANAPQSVDIPDFTERIPPELALELLMAADFLEM</sequence>
<dbReference type="InterPro" id="IPR001232">
    <property type="entry name" value="SKP1-like"/>
</dbReference>
<dbReference type="SMART" id="SM00512">
    <property type="entry name" value="Skp1"/>
    <property type="match status" value="1"/>
</dbReference>
<name>A0A067M6Y3_BOTB1</name>
<dbReference type="InParanoid" id="A0A067M6Y3"/>
<evidence type="ECO:0000313" key="6">
    <source>
        <dbReference type="Proteomes" id="UP000027195"/>
    </source>
</evidence>
<organism evidence="5 6">
    <name type="scientific">Botryobasidium botryosum (strain FD-172 SS1)</name>
    <dbReference type="NCBI Taxonomy" id="930990"/>
    <lineage>
        <taxon>Eukaryota</taxon>
        <taxon>Fungi</taxon>
        <taxon>Dikarya</taxon>
        <taxon>Basidiomycota</taxon>
        <taxon>Agaricomycotina</taxon>
        <taxon>Agaricomycetes</taxon>
        <taxon>Cantharellales</taxon>
        <taxon>Botryobasidiaceae</taxon>
        <taxon>Botryobasidium</taxon>
    </lineage>
</organism>
<dbReference type="AlphaFoldDB" id="A0A067M6Y3"/>
<dbReference type="InterPro" id="IPR011333">
    <property type="entry name" value="SKP1/BTB/POZ_sf"/>
</dbReference>
<dbReference type="PANTHER" id="PTHR20648">
    <property type="entry name" value="ELONGIN-C"/>
    <property type="match status" value="1"/>
</dbReference>
<dbReference type="GO" id="GO:0006511">
    <property type="term" value="P:ubiquitin-dependent protein catabolic process"/>
    <property type="evidence" value="ECO:0007669"/>
    <property type="project" value="InterPro"/>
</dbReference>
<proteinExistence type="inferred from homology"/>
<evidence type="ECO:0000313" key="5">
    <source>
        <dbReference type="EMBL" id="KDQ11543.1"/>
    </source>
</evidence>
<comment type="subcellular location">
    <subcellularLocation>
        <location evidence="1">Nucleus</location>
    </subcellularLocation>
</comment>
<dbReference type="GO" id="GO:0005634">
    <property type="term" value="C:nucleus"/>
    <property type="evidence" value="ECO:0007669"/>
    <property type="project" value="UniProtKB-SubCell"/>
</dbReference>
<gene>
    <name evidence="5" type="ORF">BOTBODRAFT_35215</name>
</gene>
<dbReference type="Proteomes" id="UP000027195">
    <property type="component" value="Unassembled WGS sequence"/>
</dbReference>
<dbReference type="HOGENOM" id="CLU_130038_2_1_1"/>
<dbReference type="STRING" id="930990.A0A067M6Y3"/>
<dbReference type="FunFam" id="3.30.710.10:FF:000035">
    <property type="entry name" value="Elongin C transcription elongation factor"/>
    <property type="match status" value="1"/>
</dbReference>
<keyword evidence="6" id="KW-1185">Reference proteome</keyword>